<dbReference type="EMBL" id="KI894018">
    <property type="protein sequence ID" value="OCF28906.1"/>
    <property type="molecule type" value="Genomic_DNA"/>
</dbReference>
<evidence type="ECO:0000313" key="3">
    <source>
        <dbReference type="Proteomes" id="UP000092730"/>
    </source>
</evidence>
<dbReference type="GeneID" id="30204795"/>
<sequence length="140" mass="15349">MSATLGLAAPMEKRKQVKGKVIVNIPPDTRLVEADKGMVSGPGPYIFNVDKEIDGTSTDSVPIEFNYDLFDVGSHFSKQLYHLTCSVKVYKEFGDSEEWTLSRTGVSPVRSLNNIKIVCPPNDHSCNDGADCTKVPAWGE</sequence>
<name>A0A1B9GD14_9TREE</name>
<dbReference type="KEGG" id="kbi:30204795"/>
<dbReference type="EMBL" id="CP144541">
    <property type="protein sequence ID" value="WVW79750.1"/>
    <property type="molecule type" value="Genomic_DNA"/>
</dbReference>
<proteinExistence type="predicted"/>
<organism evidence="1">
    <name type="scientific">Kwoniella bestiolae CBS 10118</name>
    <dbReference type="NCBI Taxonomy" id="1296100"/>
    <lineage>
        <taxon>Eukaryota</taxon>
        <taxon>Fungi</taxon>
        <taxon>Dikarya</taxon>
        <taxon>Basidiomycota</taxon>
        <taxon>Agaricomycotina</taxon>
        <taxon>Tremellomycetes</taxon>
        <taxon>Tremellales</taxon>
        <taxon>Cryptococcaceae</taxon>
        <taxon>Kwoniella</taxon>
    </lineage>
</organism>
<dbReference type="Proteomes" id="UP000092730">
    <property type="component" value="Chromosome 1"/>
</dbReference>
<keyword evidence="3" id="KW-1185">Reference proteome</keyword>
<evidence type="ECO:0000313" key="1">
    <source>
        <dbReference type="EMBL" id="OCF28906.1"/>
    </source>
</evidence>
<dbReference type="AlphaFoldDB" id="A0A1B9GD14"/>
<reference evidence="1" key="3">
    <citation type="submission" date="2014-01" db="EMBL/GenBank/DDBJ databases">
        <title>Evolution of pathogenesis and genome organization in the Tremellales.</title>
        <authorList>
            <person name="Cuomo C."/>
            <person name="Litvintseva A."/>
            <person name="Heitman J."/>
            <person name="Chen Y."/>
            <person name="Sun S."/>
            <person name="Springer D."/>
            <person name="Dromer F."/>
            <person name="Young S."/>
            <person name="Zeng Q."/>
            <person name="Chapman S."/>
            <person name="Gujja S."/>
            <person name="Saif S."/>
            <person name="Birren B."/>
        </authorList>
    </citation>
    <scope>NUCLEOTIDE SEQUENCE</scope>
    <source>
        <strain evidence="1">CBS 10118</strain>
    </source>
</reference>
<dbReference type="VEuPathDB" id="FungiDB:I302_00396"/>
<accession>A0A1B9GD14</accession>
<reference evidence="1" key="1">
    <citation type="submission" date="2013-07" db="EMBL/GenBank/DDBJ databases">
        <title>The Genome Sequence of Cryptococcus bestiolae CBS10118.</title>
        <authorList>
            <consortium name="The Broad Institute Genome Sequencing Platform"/>
            <person name="Cuomo C."/>
            <person name="Litvintseva A."/>
            <person name="Chen Y."/>
            <person name="Heitman J."/>
            <person name="Sun S."/>
            <person name="Springer D."/>
            <person name="Dromer F."/>
            <person name="Young S.K."/>
            <person name="Zeng Q."/>
            <person name="Gargeya S."/>
            <person name="Fitzgerald M."/>
            <person name="Abouelleil A."/>
            <person name="Alvarado L."/>
            <person name="Berlin A.M."/>
            <person name="Chapman S.B."/>
            <person name="Dewar J."/>
            <person name="Goldberg J."/>
            <person name="Griggs A."/>
            <person name="Gujja S."/>
            <person name="Hansen M."/>
            <person name="Howarth C."/>
            <person name="Imamovic A."/>
            <person name="Larimer J."/>
            <person name="McCowan C."/>
            <person name="Murphy C."/>
            <person name="Pearson M."/>
            <person name="Priest M."/>
            <person name="Roberts A."/>
            <person name="Saif S."/>
            <person name="Shea T."/>
            <person name="Sykes S."/>
            <person name="Wortman J."/>
            <person name="Nusbaum C."/>
            <person name="Birren B."/>
        </authorList>
    </citation>
    <scope>NUCLEOTIDE SEQUENCE [LARGE SCALE GENOMIC DNA]</scope>
    <source>
        <strain evidence="1">CBS 10118</strain>
    </source>
</reference>
<evidence type="ECO:0000313" key="2">
    <source>
        <dbReference type="EMBL" id="WVW79750.1"/>
    </source>
</evidence>
<reference evidence="2" key="4">
    <citation type="submission" date="2024-02" db="EMBL/GenBank/DDBJ databases">
        <title>Comparative genomics of Cryptococcus and Kwoniella reveals pathogenesis evolution and contrasting modes of karyotype evolution via chromosome fusion or intercentromeric recombination.</title>
        <authorList>
            <person name="Coelho M.A."/>
            <person name="David-Palma M."/>
            <person name="Shea T."/>
            <person name="Bowers K."/>
            <person name="McGinley-Smith S."/>
            <person name="Mohammad A.W."/>
            <person name="Gnirke A."/>
            <person name="Yurkov A.M."/>
            <person name="Nowrousian M."/>
            <person name="Sun S."/>
            <person name="Cuomo C.A."/>
            <person name="Heitman J."/>
        </authorList>
    </citation>
    <scope>NUCLEOTIDE SEQUENCE</scope>
    <source>
        <strain evidence="2">CBS 10118</strain>
    </source>
</reference>
<dbReference type="OrthoDB" id="10465577at2759"/>
<reference evidence="2" key="2">
    <citation type="submission" date="2013-07" db="EMBL/GenBank/DDBJ databases">
        <authorList>
            <consortium name="The Broad Institute Genome Sequencing Platform"/>
            <person name="Cuomo C."/>
            <person name="Litvintseva A."/>
            <person name="Chen Y."/>
            <person name="Heitman J."/>
            <person name="Sun S."/>
            <person name="Springer D."/>
            <person name="Dromer F."/>
            <person name="Young S.K."/>
            <person name="Zeng Q."/>
            <person name="Gargeya S."/>
            <person name="Fitzgerald M."/>
            <person name="Abouelleil A."/>
            <person name="Alvarado L."/>
            <person name="Berlin A.M."/>
            <person name="Chapman S.B."/>
            <person name="Dewar J."/>
            <person name="Goldberg J."/>
            <person name="Griggs A."/>
            <person name="Gujja S."/>
            <person name="Hansen M."/>
            <person name="Howarth C."/>
            <person name="Imamovic A."/>
            <person name="Larimer J."/>
            <person name="McCowan C."/>
            <person name="Murphy C."/>
            <person name="Pearson M."/>
            <person name="Priest M."/>
            <person name="Roberts A."/>
            <person name="Saif S."/>
            <person name="Shea T."/>
            <person name="Sykes S."/>
            <person name="Wortman J."/>
            <person name="Nusbaum C."/>
            <person name="Birren B."/>
        </authorList>
    </citation>
    <scope>NUCLEOTIDE SEQUENCE</scope>
    <source>
        <strain evidence="2">CBS 10118</strain>
    </source>
</reference>
<protein>
    <submittedName>
        <fullName evidence="1">Uncharacterized protein</fullName>
    </submittedName>
</protein>
<gene>
    <name evidence="1" type="ORF">I302_00396</name>
    <name evidence="2" type="ORF">I302_101720</name>
</gene>
<dbReference type="RefSeq" id="XP_019049976.1">
    <property type="nucleotide sequence ID" value="XM_019187098.1"/>
</dbReference>